<feature type="compositionally biased region" description="Polar residues" evidence="1">
    <location>
        <begin position="88"/>
        <end position="98"/>
    </location>
</feature>
<sequence>MGLRIQEENEEWGGDETRRTRLLTMWGGGRPTDEADRRSTDELRLRDVGRRAAVEGPTPTMGSGRRKPRISKGRRPTAAGEGAERPASTWSLNRTRAR</sequence>
<organism evidence="2 3">
    <name type="scientific">Apostasia shenzhenica</name>
    <dbReference type="NCBI Taxonomy" id="1088818"/>
    <lineage>
        <taxon>Eukaryota</taxon>
        <taxon>Viridiplantae</taxon>
        <taxon>Streptophyta</taxon>
        <taxon>Embryophyta</taxon>
        <taxon>Tracheophyta</taxon>
        <taxon>Spermatophyta</taxon>
        <taxon>Magnoliopsida</taxon>
        <taxon>Liliopsida</taxon>
        <taxon>Asparagales</taxon>
        <taxon>Orchidaceae</taxon>
        <taxon>Apostasioideae</taxon>
        <taxon>Apostasia</taxon>
    </lineage>
</organism>
<evidence type="ECO:0000256" key="1">
    <source>
        <dbReference type="SAM" id="MobiDB-lite"/>
    </source>
</evidence>
<keyword evidence="3" id="KW-1185">Reference proteome</keyword>
<evidence type="ECO:0000313" key="3">
    <source>
        <dbReference type="Proteomes" id="UP000236161"/>
    </source>
</evidence>
<proteinExistence type="predicted"/>
<gene>
    <name evidence="2" type="ORF">AXF42_Ash000553</name>
</gene>
<evidence type="ECO:0000313" key="2">
    <source>
        <dbReference type="EMBL" id="PKA54718.1"/>
    </source>
</evidence>
<dbReference type="AlphaFoldDB" id="A0A2I0AGQ6"/>
<dbReference type="Proteomes" id="UP000236161">
    <property type="component" value="Unassembled WGS sequence"/>
</dbReference>
<feature type="compositionally biased region" description="Basic residues" evidence="1">
    <location>
        <begin position="64"/>
        <end position="75"/>
    </location>
</feature>
<protein>
    <submittedName>
        <fullName evidence="2">Uncharacterized protein</fullName>
    </submittedName>
</protein>
<accession>A0A2I0AGQ6</accession>
<feature type="compositionally biased region" description="Basic and acidic residues" evidence="1">
    <location>
        <begin position="31"/>
        <end position="53"/>
    </location>
</feature>
<reference evidence="2 3" key="1">
    <citation type="journal article" date="2017" name="Nature">
        <title>The Apostasia genome and the evolution of orchids.</title>
        <authorList>
            <person name="Zhang G.Q."/>
            <person name="Liu K.W."/>
            <person name="Li Z."/>
            <person name="Lohaus R."/>
            <person name="Hsiao Y.Y."/>
            <person name="Niu S.C."/>
            <person name="Wang J.Y."/>
            <person name="Lin Y.C."/>
            <person name="Xu Q."/>
            <person name="Chen L.J."/>
            <person name="Yoshida K."/>
            <person name="Fujiwara S."/>
            <person name="Wang Z.W."/>
            <person name="Zhang Y.Q."/>
            <person name="Mitsuda N."/>
            <person name="Wang M."/>
            <person name="Liu G.H."/>
            <person name="Pecoraro L."/>
            <person name="Huang H.X."/>
            <person name="Xiao X.J."/>
            <person name="Lin M."/>
            <person name="Wu X.Y."/>
            <person name="Wu W.L."/>
            <person name="Chen Y.Y."/>
            <person name="Chang S.B."/>
            <person name="Sakamoto S."/>
            <person name="Ohme-Takagi M."/>
            <person name="Yagi M."/>
            <person name="Zeng S.J."/>
            <person name="Shen C.Y."/>
            <person name="Yeh C.M."/>
            <person name="Luo Y.B."/>
            <person name="Tsai W.C."/>
            <person name="Van de Peer Y."/>
            <person name="Liu Z.J."/>
        </authorList>
    </citation>
    <scope>NUCLEOTIDE SEQUENCE [LARGE SCALE GENOMIC DNA]</scope>
    <source>
        <strain evidence="3">cv. Shenzhen</strain>
        <tissue evidence="2">Stem</tissue>
    </source>
</reference>
<feature type="region of interest" description="Disordered" evidence="1">
    <location>
        <begin position="1"/>
        <end position="98"/>
    </location>
</feature>
<name>A0A2I0AGQ6_9ASPA</name>
<dbReference type="EMBL" id="KZ451982">
    <property type="protein sequence ID" value="PKA54718.1"/>
    <property type="molecule type" value="Genomic_DNA"/>
</dbReference>